<evidence type="ECO:0000313" key="11">
    <source>
        <dbReference type="EMBL" id="PPQ72099.1"/>
    </source>
</evidence>
<dbReference type="PRINTS" id="PR00463">
    <property type="entry name" value="EP450I"/>
</dbReference>
<keyword evidence="4 9" id="KW-0349">Heme</keyword>
<dbReference type="STRING" id="231916.A0A409W0Q3"/>
<dbReference type="OrthoDB" id="1470350at2759"/>
<protein>
    <recommendedName>
        <fullName evidence="13">Cytochrome P450</fullName>
    </recommendedName>
</protein>
<dbReference type="Proteomes" id="UP000284706">
    <property type="component" value="Unassembled WGS sequence"/>
</dbReference>
<gene>
    <name evidence="11" type="ORF">CVT26_006877</name>
</gene>
<dbReference type="PROSITE" id="PS00086">
    <property type="entry name" value="CYTOCHROME_P450"/>
    <property type="match status" value="1"/>
</dbReference>
<keyword evidence="8" id="KW-0503">Monooxygenase</keyword>
<dbReference type="InterPro" id="IPR017972">
    <property type="entry name" value="Cyt_P450_CS"/>
</dbReference>
<evidence type="ECO:0000256" key="2">
    <source>
        <dbReference type="ARBA" id="ARBA00005179"/>
    </source>
</evidence>
<feature type="compositionally biased region" description="Polar residues" evidence="10">
    <location>
        <begin position="773"/>
        <end position="786"/>
    </location>
</feature>
<dbReference type="SUPFAM" id="SSF48264">
    <property type="entry name" value="Cytochrome P450"/>
    <property type="match status" value="1"/>
</dbReference>
<dbReference type="InterPro" id="IPR002401">
    <property type="entry name" value="Cyt_P450_E_grp-I"/>
</dbReference>
<evidence type="ECO:0008006" key="13">
    <source>
        <dbReference type="Google" id="ProtNLM"/>
    </source>
</evidence>
<feature type="binding site" description="axial binding residue" evidence="9">
    <location>
        <position position="538"/>
    </location>
    <ligand>
        <name>heme</name>
        <dbReference type="ChEBI" id="CHEBI:30413"/>
    </ligand>
    <ligandPart>
        <name>Fe</name>
        <dbReference type="ChEBI" id="CHEBI:18248"/>
    </ligandPart>
</feature>
<dbReference type="GO" id="GO:0020037">
    <property type="term" value="F:heme binding"/>
    <property type="evidence" value="ECO:0007669"/>
    <property type="project" value="InterPro"/>
</dbReference>
<dbReference type="PANTHER" id="PTHR24305">
    <property type="entry name" value="CYTOCHROME P450"/>
    <property type="match status" value="1"/>
</dbReference>
<dbReference type="InterPro" id="IPR050121">
    <property type="entry name" value="Cytochrome_P450_monoxygenase"/>
</dbReference>
<evidence type="ECO:0000256" key="3">
    <source>
        <dbReference type="ARBA" id="ARBA00010617"/>
    </source>
</evidence>
<evidence type="ECO:0000313" key="12">
    <source>
        <dbReference type="Proteomes" id="UP000284706"/>
    </source>
</evidence>
<proteinExistence type="inferred from homology"/>
<evidence type="ECO:0000256" key="4">
    <source>
        <dbReference type="ARBA" id="ARBA00022617"/>
    </source>
</evidence>
<dbReference type="GO" id="GO:0004497">
    <property type="term" value="F:monooxygenase activity"/>
    <property type="evidence" value="ECO:0007669"/>
    <property type="project" value="UniProtKB-KW"/>
</dbReference>
<comment type="similarity">
    <text evidence="3">Belongs to the cytochrome P450 family.</text>
</comment>
<dbReference type="InterPro" id="IPR001128">
    <property type="entry name" value="Cyt_P450"/>
</dbReference>
<dbReference type="PANTHER" id="PTHR24305:SF29">
    <property type="entry name" value="BENZOATE-PARA-HYDROXYLASE"/>
    <property type="match status" value="1"/>
</dbReference>
<dbReference type="GO" id="GO:0016705">
    <property type="term" value="F:oxidoreductase activity, acting on paired donors, with incorporation or reduction of molecular oxygen"/>
    <property type="evidence" value="ECO:0007669"/>
    <property type="project" value="InterPro"/>
</dbReference>
<comment type="caution">
    <text evidence="11">The sequence shown here is derived from an EMBL/GenBank/DDBJ whole genome shotgun (WGS) entry which is preliminary data.</text>
</comment>
<comment type="cofactor">
    <cofactor evidence="1 9">
        <name>heme</name>
        <dbReference type="ChEBI" id="CHEBI:30413"/>
    </cofactor>
</comment>
<comment type="pathway">
    <text evidence="2">Secondary metabolite biosynthesis.</text>
</comment>
<dbReference type="Gene3D" id="1.10.630.10">
    <property type="entry name" value="Cytochrome P450"/>
    <property type="match status" value="1"/>
</dbReference>
<evidence type="ECO:0000256" key="9">
    <source>
        <dbReference type="PIRSR" id="PIRSR602401-1"/>
    </source>
</evidence>
<dbReference type="Pfam" id="PF00067">
    <property type="entry name" value="p450"/>
    <property type="match status" value="1"/>
</dbReference>
<evidence type="ECO:0000256" key="8">
    <source>
        <dbReference type="ARBA" id="ARBA00023033"/>
    </source>
</evidence>
<keyword evidence="5 9" id="KW-0479">Metal-binding</keyword>
<keyword evidence="7 9" id="KW-0408">Iron</keyword>
<dbReference type="InterPro" id="IPR036396">
    <property type="entry name" value="Cyt_P450_sf"/>
</dbReference>
<dbReference type="GO" id="GO:0005506">
    <property type="term" value="F:iron ion binding"/>
    <property type="evidence" value="ECO:0007669"/>
    <property type="project" value="InterPro"/>
</dbReference>
<evidence type="ECO:0000256" key="10">
    <source>
        <dbReference type="SAM" id="MobiDB-lite"/>
    </source>
</evidence>
<name>A0A409W0Q3_9AGAR</name>
<accession>A0A409W0Q3</accession>
<sequence>MFGHSMSAMNFDSPTLLLSSAKLERPWLILAGVILVAILHHVTKPDPLKDIPGPWLAKYTSLLLAYHTRTGKRYLYVDQLHKKYGPFVRITPNQVSCAHPNAPFTIYAQGSASLPKTPFYRAFYVNRTPSLFSTQDRAGHSSKRRVLAHPFSYASVKQFEGWIRKSVAKMVLKLDQRAQRRGVGIDAATLGRASGSENSSASGLGPGSGDGEQVDVLMWLNYLTFDVISDLAFGEPLGMLDRETDVLVEDAKLAGTSKPSGVAAMIDFRGRTAAFLGLFPALLPGSVFEPLARLIPDPFVQRGLQGTDTLSRIAQRCVKHRLESDSSMRRGDLLDRLVDDMRTKQAQGGAQGEVSEADIVTDAMLLLTAGSDTTANSTAAILYWIYSTPRVLKKLREELTEALASPVTADSVIVSNADKEGEEAADELGIPLHDQVKGLKYLNAVIDEGLRMFATNAFGLPRVVPDGMSVTVEDKTFYEGTELSSPAYTIQHDAAIWGPDADVYRPERWLECESSPDKPSASELKKYLLTFGMGPRACIGKNLAMLQMQILVATFVMRYDLDLRDKDELRSVEGFMHKPVDLWAKISMRNGFLGRCAYSYRERECCEVANRKCDHSFVRARPPSQSYIGSTSTPRMPSTPISTLHGSIMWTADQWTRWLAKDSWWRIPGGEHESTIQSARVVFVTTGGIGPGVNQPTSESLFKLQAPRVGLYQAAPRSRLPDIVGVISADGAPYVLASGCRRFPPPALQEVPPRIQELRSSSVTCPRGVVSSPDPSSNLRPSSSLDLPNDREELDIEEPQFDAGQSENFAHSKIMASHVSSAG</sequence>
<dbReference type="AlphaFoldDB" id="A0A409W0Q3"/>
<dbReference type="EMBL" id="NHYE01005473">
    <property type="protein sequence ID" value="PPQ72099.1"/>
    <property type="molecule type" value="Genomic_DNA"/>
</dbReference>
<evidence type="ECO:0000256" key="7">
    <source>
        <dbReference type="ARBA" id="ARBA00023004"/>
    </source>
</evidence>
<evidence type="ECO:0000256" key="5">
    <source>
        <dbReference type="ARBA" id="ARBA00022723"/>
    </source>
</evidence>
<dbReference type="PRINTS" id="PR00385">
    <property type="entry name" value="P450"/>
</dbReference>
<dbReference type="InParanoid" id="A0A409W0Q3"/>
<evidence type="ECO:0000256" key="6">
    <source>
        <dbReference type="ARBA" id="ARBA00023002"/>
    </source>
</evidence>
<reference evidence="11 12" key="1">
    <citation type="journal article" date="2018" name="Evol. Lett.">
        <title>Horizontal gene cluster transfer increased hallucinogenic mushroom diversity.</title>
        <authorList>
            <person name="Reynolds H.T."/>
            <person name="Vijayakumar V."/>
            <person name="Gluck-Thaler E."/>
            <person name="Korotkin H.B."/>
            <person name="Matheny P.B."/>
            <person name="Slot J.C."/>
        </authorList>
    </citation>
    <scope>NUCLEOTIDE SEQUENCE [LARGE SCALE GENOMIC DNA]</scope>
    <source>
        <strain evidence="11 12">SRW20</strain>
    </source>
</reference>
<organism evidence="11 12">
    <name type="scientific">Gymnopilus dilepis</name>
    <dbReference type="NCBI Taxonomy" id="231916"/>
    <lineage>
        <taxon>Eukaryota</taxon>
        <taxon>Fungi</taxon>
        <taxon>Dikarya</taxon>
        <taxon>Basidiomycota</taxon>
        <taxon>Agaricomycotina</taxon>
        <taxon>Agaricomycetes</taxon>
        <taxon>Agaricomycetidae</taxon>
        <taxon>Agaricales</taxon>
        <taxon>Agaricineae</taxon>
        <taxon>Hymenogastraceae</taxon>
        <taxon>Gymnopilus</taxon>
    </lineage>
</organism>
<keyword evidence="12" id="KW-1185">Reference proteome</keyword>
<feature type="region of interest" description="Disordered" evidence="10">
    <location>
        <begin position="759"/>
        <end position="823"/>
    </location>
</feature>
<evidence type="ECO:0000256" key="1">
    <source>
        <dbReference type="ARBA" id="ARBA00001971"/>
    </source>
</evidence>
<keyword evidence="6" id="KW-0560">Oxidoreductase</keyword>